<name>A0A9P5Z728_9AGAR</name>
<gene>
    <name evidence="3" type="ORF">BDN70DRAFT_876689</name>
</gene>
<keyword evidence="2" id="KW-0812">Transmembrane</keyword>
<feature type="region of interest" description="Disordered" evidence="1">
    <location>
        <begin position="99"/>
        <end position="141"/>
    </location>
</feature>
<keyword evidence="2" id="KW-1133">Transmembrane helix</keyword>
<dbReference type="OrthoDB" id="4590707at2759"/>
<evidence type="ECO:0000256" key="2">
    <source>
        <dbReference type="SAM" id="Phobius"/>
    </source>
</evidence>
<keyword evidence="2" id="KW-0472">Membrane</keyword>
<feature type="transmembrane region" description="Helical" evidence="2">
    <location>
        <begin position="15"/>
        <end position="33"/>
    </location>
</feature>
<evidence type="ECO:0000313" key="3">
    <source>
        <dbReference type="EMBL" id="KAF9481214.1"/>
    </source>
</evidence>
<feature type="compositionally biased region" description="Basic and acidic residues" evidence="1">
    <location>
        <begin position="43"/>
        <end position="61"/>
    </location>
</feature>
<accession>A0A9P5Z728</accession>
<reference evidence="3" key="1">
    <citation type="submission" date="2020-11" db="EMBL/GenBank/DDBJ databases">
        <authorList>
            <consortium name="DOE Joint Genome Institute"/>
            <person name="Ahrendt S."/>
            <person name="Riley R."/>
            <person name="Andreopoulos W."/>
            <person name="Labutti K."/>
            <person name="Pangilinan J."/>
            <person name="Ruiz-Duenas F.J."/>
            <person name="Barrasa J.M."/>
            <person name="Sanchez-Garcia M."/>
            <person name="Camarero S."/>
            <person name="Miyauchi S."/>
            <person name="Serrano A."/>
            <person name="Linde D."/>
            <person name="Babiker R."/>
            <person name="Drula E."/>
            <person name="Ayuso-Fernandez I."/>
            <person name="Pacheco R."/>
            <person name="Padilla G."/>
            <person name="Ferreira P."/>
            <person name="Barriuso J."/>
            <person name="Kellner H."/>
            <person name="Castanera R."/>
            <person name="Alfaro M."/>
            <person name="Ramirez L."/>
            <person name="Pisabarro A.G."/>
            <person name="Kuo A."/>
            <person name="Tritt A."/>
            <person name="Lipzen A."/>
            <person name="He G."/>
            <person name="Yan M."/>
            <person name="Ng V."/>
            <person name="Cullen D."/>
            <person name="Martin F."/>
            <person name="Rosso M.-N."/>
            <person name="Henrissat B."/>
            <person name="Hibbett D."/>
            <person name="Martinez A.T."/>
            <person name="Grigoriev I.V."/>
        </authorList>
    </citation>
    <scope>NUCLEOTIDE SEQUENCE</scope>
    <source>
        <strain evidence="3">CIRM-BRFM 674</strain>
    </source>
</reference>
<comment type="caution">
    <text evidence="3">The sequence shown here is derived from an EMBL/GenBank/DDBJ whole genome shotgun (WGS) entry which is preliminary data.</text>
</comment>
<dbReference type="AlphaFoldDB" id="A0A9P5Z728"/>
<evidence type="ECO:0000256" key="1">
    <source>
        <dbReference type="SAM" id="MobiDB-lite"/>
    </source>
</evidence>
<sequence length="141" mass="14709">MSSTSHGAQAKSNDTPWIVGSTLLFLPAFLYLVSPSARKKEHLAHEDKHDYPTLKTKKEPAPEPVTAPEPVKAEAAPVELLADDEGTVADVGASIAVSEGADVPNDSQAPEEQAATLVEAESAPVGEQAVEAASEPAKQET</sequence>
<feature type="region of interest" description="Disordered" evidence="1">
    <location>
        <begin position="39"/>
        <end position="71"/>
    </location>
</feature>
<protein>
    <submittedName>
        <fullName evidence="3">Uncharacterized protein</fullName>
    </submittedName>
</protein>
<keyword evidence="4" id="KW-1185">Reference proteome</keyword>
<dbReference type="EMBL" id="MU155182">
    <property type="protein sequence ID" value="KAF9481214.1"/>
    <property type="molecule type" value="Genomic_DNA"/>
</dbReference>
<proteinExistence type="predicted"/>
<organism evidence="3 4">
    <name type="scientific">Pholiota conissans</name>
    <dbReference type="NCBI Taxonomy" id="109636"/>
    <lineage>
        <taxon>Eukaryota</taxon>
        <taxon>Fungi</taxon>
        <taxon>Dikarya</taxon>
        <taxon>Basidiomycota</taxon>
        <taxon>Agaricomycotina</taxon>
        <taxon>Agaricomycetes</taxon>
        <taxon>Agaricomycetidae</taxon>
        <taxon>Agaricales</taxon>
        <taxon>Agaricineae</taxon>
        <taxon>Strophariaceae</taxon>
        <taxon>Pholiota</taxon>
    </lineage>
</organism>
<dbReference type="Proteomes" id="UP000807469">
    <property type="component" value="Unassembled WGS sequence"/>
</dbReference>
<evidence type="ECO:0000313" key="4">
    <source>
        <dbReference type="Proteomes" id="UP000807469"/>
    </source>
</evidence>